<feature type="binding site" evidence="8">
    <location>
        <position position="182"/>
    </location>
    <ligand>
        <name>Zn(2+)</name>
        <dbReference type="ChEBI" id="CHEBI:29105"/>
        <label>2</label>
    </ligand>
</feature>
<evidence type="ECO:0000256" key="1">
    <source>
        <dbReference type="ARBA" id="ARBA00006272"/>
    </source>
</evidence>
<dbReference type="SUPFAM" id="SSF53187">
    <property type="entry name" value="Zn-dependent exopeptidases"/>
    <property type="match status" value="1"/>
</dbReference>
<dbReference type="AlphaFoldDB" id="A0A3R9RCI9"/>
<dbReference type="InterPro" id="IPR023367">
    <property type="entry name" value="Peptidase_M42_dom2"/>
</dbReference>
<feature type="active site" description="Proton acceptor" evidence="7">
    <location>
        <position position="214"/>
    </location>
</feature>
<feature type="binding site" evidence="8">
    <location>
        <position position="215"/>
    </location>
    <ligand>
        <name>Zn(2+)</name>
        <dbReference type="ChEBI" id="CHEBI:29105"/>
        <label>2</label>
    </ligand>
</feature>
<dbReference type="Proteomes" id="UP000275076">
    <property type="component" value="Unassembled WGS sequence"/>
</dbReference>
<dbReference type="CDD" id="cd05656">
    <property type="entry name" value="M42_Frv"/>
    <property type="match status" value="1"/>
</dbReference>
<evidence type="ECO:0000256" key="7">
    <source>
        <dbReference type="PIRSR" id="PIRSR001123-1"/>
    </source>
</evidence>
<dbReference type="EMBL" id="RBVX01000016">
    <property type="protein sequence ID" value="RSL32313.1"/>
    <property type="molecule type" value="Genomic_DNA"/>
</dbReference>
<evidence type="ECO:0000256" key="6">
    <source>
        <dbReference type="PIRNR" id="PIRNR001123"/>
    </source>
</evidence>
<dbReference type="GO" id="GO:0004177">
    <property type="term" value="F:aminopeptidase activity"/>
    <property type="evidence" value="ECO:0007669"/>
    <property type="project" value="UniProtKB-UniRule"/>
</dbReference>
<keyword evidence="5" id="KW-0378">Hydrolase</keyword>
<comment type="similarity">
    <text evidence="1 6">Belongs to the peptidase M42 family.</text>
</comment>
<proteinExistence type="inferred from homology"/>
<evidence type="ECO:0000256" key="5">
    <source>
        <dbReference type="ARBA" id="ARBA00022801"/>
    </source>
</evidence>
<dbReference type="GO" id="GO:0006508">
    <property type="term" value="P:proteolysis"/>
    <property type="evidence" value="ECO:0007669"/>
    <property type="project" value="UniProtKB-KW"/>
</dbReference>
<keyword evidence="10" id="KW-1185">Reference proteome</keyword>
<reference evidence="9 10" key="1">
    <citation type="submission" date="2018-10" db="EMBL/GenBank/DDBJ databases">
        <title>Draft genome sequence of Bacillus salarius IM0101, isolated from a hypersaline soil in Inner Mongolia, China.</title>
        <authorList>
            <person name="Yamprayoonswat W."/>
            <person name="Boonvisut S."/>
            <person name="Jumpathong W."/>
            <person name="Sittihan S."/>
            <person name="Ruangsuj P."/>
            <person name="Wanthongcharoen S."/>
            <person name="Thongpramul N."/>
            <person name="Pimmason S."/>
            <person name="Yu B."/>
            <person name="Yasawong M."/>
        </authorList>
    </citation>
    <scope>NUCLEOTIDE SEQUENCE [LARGE SCALE GENOMIC DNA]</scope>
    <source>
        <strain evidence="9 10">IM0101</strain>
    </source>
</reference>
<accession>A0A3R9RCI9</accession>
<evidence type="ECO:0000256" key="3">
    <source>
        <dbReference type="ARBA" id="ARBA00022670"/>
    </source>
</evidence>
<dbReference type="Gene3D" id="2.40.30.40">
    <property type="entry name" value="Peptidase M42, domain 2"/>
    <property type="match status" value="1"/>
</dbReference>
<dbReference type="PANTHER" id="PTHR32481">
    <property type="entry name" value="AMINOPEPTIDASE"/>
    <property type="match status" value="1"/>
</dbReference>
<dbReference type="GO" id="GO:0046872">
    <property type="term" value="F:metal ion binding"/>
    <property type="evidence" value="ECO:0007669"/>
    <property type="project" value="UniProtKB-UniRule"/>
</dbReference>
<keyword evidence="2" id="KW-0031">Aminopeptidase</keyword>
<evidence type="ECO:0000256" key="8">
    <source>
        <dbReference type="PIRSR" id="PIRSR001123-2"/>
    </source>
</evidence>
<feature type="binding site" evidence="8">
    <location>
        <position position="68"/>
    </location>
    <ligand>
        <name>Zn(2+)</name>
        <dbReference type="ChEBI" id="CHEBI:29105"/>
        <label>1</label>
    </ligand>
</feature>
<evidence type="ECO:0000256" key="2">
    <source>
        <dbReference type="ARBA" id="ARBA00022438"/>
    </source>
</evidence>
<dbReference type="InterPro" id="IPR051464">
    <property type="entry name" value="Peptidase_M42_aminopept"/>
</dbReference>
<feature type="binding site" evidence="8">
    <location>
        <position position="182"/>
    </location>
    <ligand>
        <name>Zn(2+)</name>
        <dbReference type="ChEBI" id="CHEBI:29105"/>
        <label>1</label>
    </ligand>
</feature>
<protein>
    <submittedName>
        <fullName evidence="9">M42 family peptidase</fullName>
    </submittedName>
</protein>
<comment type="cofactor">
    <cofactor evidence="8">
        <name>a divalent metal cation</name>
        <dbReference type="ChEBI" id="CHEBI:60240"/>
    </cofactor>
    <text evidence="8">Binds 2 divalent metal cations per subunit.</text>
</comment>
<evidence type="ECO:0000313" key="10">
    <source>
        <dbReference type="Proteomes" id="UP000275076"/>
    </source>
</evidence>
<sequence length="362" mass="39318">MSNLDQTTNMLKELTDANGIPGNEKEARDVMRENISPYADEITTDHLGSLIAKKTGKAGGPKIMITGHLDEIGFMITQIDDKGFLKFQTVGGWWSQVMLAQRVNIMTKKGNIVGVIGSKPPHILPAEQRKKAVEIKDMFIDIGASSKEEAENFGVTPGDSVVPICDFTVMNNEKLMMAKAWDNRIGCAIAIEVMKRLQNEEHANEVYGVGAVQEEVGLRGAKTASNKITPDIGFAVDVGIAGDTPGVTENDAKAEIGKGPQILVFDRSMVSHKGLRDFVTETADKHNIPYQFDAMSGGATDAGSIHLSGEGVPSLAITVPTRYIHTHAAILHYDDFEHAVQLFVEIVKGLDEEKVKSITFDV</sequence>
<dbReference type="SUPFAM" id="SSF101821">
    <property type="entry name" value="Aminopeptidase/glucanase lid domain"/>
    <property type="match status" value="1"/>
</dbReference>
<dbReference type="PIRSF" id="PIRSF001123">
    <property type="entry name" value="PepA_GA"/>
    <property type="match status" value="1"/>
</dbReference>
<dbReference type="Gene3D" id="3.40.630.10">
    <property type="entry name" value="Zn peptidases"/>
    <property type="match status" value="1"/>
</dbReference>
<evidence type="ECO:0000313" key="9">
    <source>
        <dbReference type="EMBL" id="RSL32313.1"/>
    </source>
</evidence>
<dbReference type="Pfam" id="PF05343">
    <property type="entry name" value="Peptidase_M42"/>
    <property type="match status" value="1"/>
</dbReference>
<keyword evidence="3" id="KW-0645">Protease</keyword>
<name>A0A3R9RCI9_9BACI</name>
<comment type="caution">
    <text evidence="9">The sequence shown here is derived from an EMBL/GenBank/DDBJ whole genome shotgun (WGS) entry which is preliminary data.</text>
</comment>
<dbReference type="InterPro" id="IPR008007">
    <property type="entry name" value="Peptidase_M42"/>
</dbReference>
<gene>
    <name evidence="9" type="ORF">D7Z54_16240</name>
</gene>
<feature type="binding site" evidence="8">
    <location>
        <position position="237"/>
    </location>
    <ligand>
        <name>Zn(2+)</name>
        <dbReference type="ChEBI" id="CHEBI:29105"/>
        <label>1</label>
    </ligand>
</feature>
<feature type="binding site" evidence="8">
    <location>
        <position position="325"/>
    </location>
    <ligand>
        <name>Zn(2+)</name>
        <dbReference type="ChEBI" id="CHEBI:29105"/>
        <label>2</label>
    </ligand>
</feature>
<dbReference type="PANTHER" id="PTHR32481:SF21">
    <property type="entry name" value="AMINOPEPTIDASE YSDC-RELATED"/>
    <property type="match status" value="1"/>
</dbReference>
<dbReference type="OrthoDB" id="9772053at2"/>
<organism evidence="9 10">
    <name type="scientific">Salibacterium salarium</name>
    <dbReference type="NCBI Taxonomy" id="284579"/>
    <lineage>
        <taxon>Bacteria</taxon>
        <taxon>Bacillati</taxon>
        <taxon>Bacillota</taxon>
        <taxon>Bacilli</taxon>
        <taxon>Bacillales</taxon>
        <taxon>Bacillaceae</taxon>
    </lineage>
</organism>
<evidence type="ECO:0000256" key="4">
    <source>
        <dbReference type="ARBA" id="ARBA00022723"/>
    </source>
</evidence>
<keyword evidence="4 8" id="KW-0479">Metal-binding</keyword>
<dbReference type="RefSeq" id="WP_125556928.1">
    <property type="nucleotide sequence ID" value="NZ_RBVX01000016.1"/>
</dbReference>